<gene>
    <name evidence="2" type="ORF">Y013_24805</name>
</gene>
<keyword evidence="2" id="KW-0614">Plasmid</keyword>
<feature type="region of interest" description="Disordered" evidence="1">
    <location>
        <begin position="21"/>
        <end position="47"/>
    </location>
</feature>
<dbReference type="AlphaFoldDB" id="V9XQF8"/>
<name>V9XQF8_9NOCA</name>
<dbReference type="HOGENOM" id="CLU_1702887_0_0_11"/>
<sequence length="154" mass="16418">MRRSMHTPLVAFTVTSVREGAHALQSSSTGHSDQTHAPARRSGRIPGLVKPEYGASNEWGRRRKVTVATAALLNRIVDELVASFRVSKGAAAVSTTVSVGAAPEVHDPLICAYLLEKLAAAAIHVRHHVEIEREGVLLSVRVTLEPADTTSASP</sequence>
<dbReference type="PATRIC" id="fig|1435356.3.peg.5002"/>
<dbReference type="Proteomes" id="UP000018781">
    <property type="component" value="Plasmid unnamed"/>
</dbReference>
<evidence type="ECO:0000313" key="2">
    <source>
        <dbReference type="EMBL" id="AHD24235.1"/>
    </source>
</evidence>
<evidence type="ECO:0000256" key="1">
    <source>
        <dbReference type="SAM" id="MobiDB-lite"/>
    </source>
</evidence>
<protein>
    <submittedName>
        <fullName evidence="2">Uncharacterized protein</fullName>
    </submittedName>
</protein>
<organism evidence="2 3">
    <name type="scientific">Rhodococcus pyridinivorans SB3094</name>
    <dbReference type="NCBI Taxonomy" id="1435356"/>
    <lineage>
        <taxon>Bacteria</taxon>
        <taxon>Bacillati</taxon>
        <taxon>Actinomycetota</taxon>
        <taxon>Actinomycetes</taxon>
        <taxon>Mycobacteriales</taxon>
        <taxon>Nocardiaceae</taxon>
        <taxon>Rhodococcus</taxon>
    </lineage>
</organism>
<geneLocation type="plasmid" evidence="3">
    <name>1</name>
</geneLocation>
<proteinExistence type="predicted"/>
<evidence type="ECO:0000313" key="3">
    <source>
        <dbReference type="Proteomes" id="UP000018781"/>
    </source>
</evidence>
<dbReference type="KEGG" id="rpy:Y013_24805"/>
<reference evidence="2 3" key="1">
    <citation type="journal article" date="2014" name="Genome Announc.">
        <title>Complete Genome of Rhodococcus pyridinivorans SB3094, a Methyl-Ethyl-Ketone-Degrading Bacterium Used for Bioaugmentation.</title>
        <authorList>
            <person name="Dueholm M.S."/>
            <person name="Albertsen M."/>
            <person name="D'Imperio S."/>
            <person name="Tale V.P."/>
            <person name="Lewis D."/>
            <person name="Nielsen P.H."/>
            <person name="Nielsen J.L."/>
        </authorList>
    </citation>
    <scope>NUCLEOTIDE SEQUENCE [LARGE SCALE GENOMIC DNA]</scope>
    <source>
        <strain evidence="3">SB3094</strain>
        <plasmid evidence="3">1</plasmid>
    </source>
</reference>
<accession>V9XQF8</accession>
<dbReference type="EMBL" id="CP006997">
    <property type="protein sequence ID" value="AHD24235.1"/>
    <property type="molecule type" value="Genomic_DNA"/>
</dbReference>